<dbReference type="STRING" id="1641875.XM53_15110"/>
<reference evidence="2 3" key="1">
    <citation type="submission" date="2015-04" db="EMBL/GenBank/DDBJ databases">
        <title>The draft genome sequence of Roseovarius sp.R12b.</title>
        <authorList>
            <person name="Li G."/>
            <person name="Lai Q."/>
            <person name="Shao Z."/>
            <person name="Yan P."/>
        </authorList>
    </citation>
    <scope>NUCLEOTIDE SEQUENCE [LARGE SCALE GENOMIC DNA]</scope>
    <source>
        <strain evidence="2 3">R12B</strain>
    </source>
</reference>
<organism evidence="2 3">
    <name type="scientific">Roseovarius atlanticus</name>
    <dbReference type="NCBI Taxonomy" id="1641875"/>
    <lineage>
        <taxon>Bacteria</taxon>
        <taxon>Pseudomonadati</taxon>
        <taxon>Pseudomonadota</taxon>
        <taxon>Alphaproteobacteria</taxon>
        <taxon>Rhodobacterales</taxon>
        <taxon>Roseobacteraceae</taxon>
        <taxon>Roseovarius</taxon>
    </lineage>
</organism>
<feature type="signal peptide" evidence="1">
    <location>
        <begin position="1"/>
        <end position="22"/>
    </location>
</feature>
<keyword evidence="1" id="KW-0732">Signal</keyword>
<feature type="chain" id="PRO_5006663857" evidence="1">
    <location>
        <begin position="23"/>
        <end position="109"/>
    </location>
</feature>
<comment type="caution">
    <text evidence="2">The sequence shown here is derived from an EMBL/GenBank/DDBJ whole genome shotgun (WGS) entry which is preliminary data.</text>
</comment>
<name>A0A0T5NSB6_9RHOB</name>
<gene>
    <name evidence="2" type="ORF">XM53_15110</name>
</gene>
<dbReference type="AlphaFoldDB" id="A0A0T5NSB6"/>
<dbReference type="PATRIC" id="fig|1641875.4.peg.832"/>
<evidence type="ECO:0000256" key="1">
    <source>
        <dbReference type="SAM" id="SignalP"/>
    </source>
</evidence>
<sequence>MFDKRLWMTGVLFFAVPLAATAAVDKTAVCTETAKIVQVAATERKAGKDAARIKQELTGGAGKVEARLTPMVPPLVDWVFTIDAQEMRKPGAARAVTKRYRDGCLGFEP</sequence>
<evidence type="ECO:0000313" key="2">
    <source>
        <dbReference type="EMBL" id="KRS11606.1"/>
    </source>
</evidence>
<evidence type="ECO:0000313" key="3">
    <source>
        <dbReference type="Proteomes" id="UP000051295"/>
    </source>
</evidence>
<protein>
    <submittedName>
        <fullName evidence="2">Uncharacterized protein</fullName>
    </submittedName>
</protein>
<dbReference type="EMBL" id="LAXJ01000018">
    <property type="protein sequence ID" value="KRS11606.1"/>
    <property type="molecule type" value="Genomic_DNA"/>
</dbReference>
<dbReference type="Proteomes" id="UP000051295">
    <property type="component" value="Unassembled WGS sequence"/>
</dbReference>
<proteinExistence type="predicted"/>
<keyword evidence="3" id="KW-1185">Reference proteome</keyword>
<accession>A0A0T5NSB6</accession>
<dbReference type="RefSeq" id="WP_057794782.1">
    <property type="nucleotide sequence ID" value="NZ_LAXJ01000018.1"/>
</dbReference>